<dbReference type="EMBL" id="BANX01000008">
    <property type="protein sequence ID" value="GAC67548.1"/>
    <property type="molecule type" value="Genomic_DNA"/>
</dbReference>
<feature type="domain" description="HTH tetR-type" evidence="4">
    <location>
        <begin position="48"/>
        <end position="108"/>
    </location>
</feature>
<feature type="DNA-binding region" description="H-T-H motif" evidence="2">
    <location>
        <begin position="71"/>
        <end position="90"/>
    </location>
</feature>
<reference evidence="5 6" key="1">
    <citation type="submission" date="2013-01" db="EMBL/GenBank/DDBJ databases">
        <title>Whole genome shotgun sequence of Gordonia soli NBRC 108243.</title>
        <authorList>
            <person name="Isaki-Nakamura S."/>
            <person name="Hosoyama A."/>
            <person name="Tsuchikane K."/>
            <person name="Ando Y."/>
            <person name="Baba S."/>
            <person name="Ohji S."/>
            <person name="Hamada M."/>
            <person name="Tamura T."/>
            <person name="Yamazoe A."/>
            <person name="Yamazaki S."/>
            <person name="Fujita N."/>
        </authorList>
    </citation>
    <scope>NUCLEOTIDE SEQUENCE [LARGE SCALE GENOMIC DNA]</scope>
    <source>
        <strain evidence="5 6">NBRC 108243</strain>
    </source>
</reference>
<comment type="caution">
    <text evidence="5">The sequence shown here is derived from an EMBL/GenBank/DDBJ whole genome shotgun (WGS) entry which is preliminary data.</text>
</comment>
<name>M0QG37_9ACTN</name>
<dbReference type="OrthoDB" id="3267320at2"/>
<evidence type="ECO:0000313" key="5">
    <source>
        <dbReference type="EMBL" id="GAC67548.1"/>
    </source>
</evidence>
<dbReference type="Proteomes" id="UP000011666">
    <property type="component" value="Unassembled WGS sequence"/>
</dbReference>
<dbReference type="Gene3D" id="1.10.357.10">
    <property type="entry name" value="Tetracycline Repressor, domain 2"/>
    <property type="match status" value="1"/>
</dbReference>
<organism evidence="5 6">
    <name type="scientific">Gordonia soli NBRC 108243</name>
    <dbReference type="NCBI Taxonomy" id="1223545"/>
    <lineage>
        <taxon>Bacteria</taxon>
        <taxon>Bacillati</taxon>
        <taxon>Actinomycetota</taxon>
        <taxon>Actinomycetes</taxon>
        <taxon>Mycobacteriales</taxon>
        <taxon>Gordoniaceae</taxon>
        <taxon>Gordonia</taxon>
    </lineage>
</organism>
<sequence length="245" mass="26527">MSQRRNAPEVTETSSPPPPVPARSAEPSAYAPPAVGQAATRGPVPANAIDDAAILDAVYELLLTLGPRRMTMADIARGAQVSRATLYRRWRNVGEAIATVLTREWDRLAADAEFGRMASDALAGDEPGDDARTRIVDAVVAIARTSRTHPLVRTIVDQDPEFLLPYLLRRRGRTVDHQLAAIEEGLRIGIADGSVRDADVAALARTVVLSAWSSVLTGPVLTDDLASLDDELRHLLDQHLRPNPR</sequence>
<dbReference type="RefSeq" id="WP_007618830.1">
    <property type="nucleotide sequence ID" value="NZ_BANX01000008.1"/>
</dbReference>
<dbReference type="InterPro" id="IPR001647">
    <property type="entry name" value="HTH_TetR"/>
</dbReference>
<dbReference type="SUPFAM" id="SSF48498">
    <property type="entry name" value="Tetracyclin repressor-like, C-terminal domain"/>
    <property type="match status" value="1"/>
</dbReference>
<dbReference type="GO" id="GO:0000976">
    <property type="term" value="F:transcription cis-regulatory region binding"/>
    <property type="evidence" value="ECO:0007669"/>
    <property type="project" value="TreeGrafter"/>
</dbReference>
<dbReference type="AlphaFoldDB" id="M0QG37"/>
<dbReference type="Pfam" id="PF00440">
    <property type="entry name" value="TetR_N"/>
    <property type="match status" value="1"/>
</dbReference>
<gene>
    <name evidence="5" type="ORF">GS4_08_01330</name>
</gene>
<dbReference type="InterPro" id="IPR036271">
    <property type="entry name" value="Tet_transcr_reg_TetR-rel_C_sf"/>
</dbReference>
<keyword evidence="6" id="KW-1185">Reference proteome</keyword>
<accession>M0QG37</accession>
<dbReference type="PROSITE" id="PS50977">
    <property type="entry name" value="HTH_TETR_2"/>
    <property type="match status" value="1"/>
</dbReference>
<dbReference type="PANTHER" id="PTHR30055">
    <property type="entry name" value="HTH-TYPE TRANSCRIPTIONAL REGULATOR RUTR"/>
    <property type="match status" value="1"/>
</dbReference>
<keyword evidence="1 2" id="KW-0238">DNA-binding</keyword>
<evidence type="ECO:0000256" key="2">
    <source>
        <dbReference type="PROSITE-ProRule" id="PRU00335"/>
    </source>
</evidence>
<dbReference type="InterPro" id="IPR009057">
    <property type="entry name" value="Homeodomain-like_sf"/>
</dbReference>
<dbReference type="STRING" id="1223545.GS4_08_01330"/>
<evidence type="ECO:0000313" key="6">
    <source>
        <dbReference type="Proteomes" id="UP000011666"/>
    </source>
</evidence>
<dbReference type="SUPFAM" id="SSF46689">
    <property type="entry name" value="Homeodomain-like"/>
    <property type="match status" value="1"/>
</dbReference>
<dbReference type="eggNOG" id="COG1309">
    <property type="taxonomic scope" value="Bacteria"/>
</dbReference>
<evidence type="ECO:0000256" key="1">
    <source>
        <dbReference type="ARBA" id="ARBA00023125"/>
    </source>
</evidence>
<dbReference type="GO" id="GO:0003700">
    <property type="term" value="F:DNA-binding transcription factor activity"/>
    <property type="evidence" value="ECO:0007669"/>
    <property type="project" value="TreeGrafter"/>
</dbReference>
<feature type="region of interest" description="Disordered" evidence="3">
    <location>
        <begin position="1"/>
        <end position="39"/>
    </location>
</feature>
<protein>
    <submittedName>
        <fullName evidence="5">Putative TetR family transcriptional regulator</fullName>
    </submittedName>
</protein>
<dbReference type="Gene3D" id="1.10.10.60">
    <property type="entry name" value="Homeodomain-like"/>
    <property type="match status" value="1"/>
</dbReference>
<dbReference type="InterPro" id="IPR050109">
    <property type="entry name" value="HTH-type_TetR-like_transc_reg"/>
</dbReference>
<evidence type="ECO:0000259" key="4">
    <source>
        <dbReference type="PROSITE" id="PS50977"/>
    </source>
</evidence>
<proteinExistence type="predicted"/>
<evidence type="ECO:0000256" key="3">
    <source>
        <dbReference type="SAM" id="MobiDB-lite"/>
    </source>
</evidence>
<dbReference type="PANTHER" id="PTHR30055:SF153">
    <property type="entry name" value="HTH-TYPE TRANSCRIPTIONAL REPRESSOR RV3405C"/>
    <property type="match status" value="1"/>
</dbReference>